<dbReference type="InterPro" id="IPR024311">
    <property type="entry name" value="Lipocalin-like"/>
</dbReference>
<feature type="domain" description="Lipocalin-like" evidence="1">
    <location>
        <begin position="15"/>
        <end position="161"/>
    </location>
</feature>
<accession>A0A178ZB49</accession>
<sequence>MTPNVFDKHKHILSGVWTLISAEMYDSEGPDRKLLSKPYGDDPQGKVVISNSGFLLATLVAPPGLEPLESTEPTDAEVLRIGRSLTSYGGFMTLSEQADGSLLWHTQVEIASNPSWIGKPQTRVARYTKAADGGEYMMLNPVKWYTLKDGRQARGEFNWRKIGS</sequence>
<proteinExistence type="predicted"/>
<dbReference type="AlphaFoldDB" id="A0A178ZB49"/>
<organism evidence="2 3">
    <name type="scientific">Fonsecaea erecta</name>
    <dbReference type="NCBI Taxonomy" id="1367422"/>
    <lineage>
        <taxon>Eukaryota</taxon>
        <taxon>Fungi</taxon>
        <taxon>Dikarya</taxon>
        <taxon>Ascomycota</taxon>
        <taxon>Pezizomycotina</taxon>
        <taxon>Eurotiomycetes</taxon>
        <taxon>Chaetothyriomycetidae</taxon>
        <taxon>Chaetothyriales</taxon>
        <taxon>Herpotrichiellaceae</taxon>
        <taxon>Fonsecaea</taxon>
    </lineage>
</organism>
<dbReference type="EMBL" id="LVYI01000008">
    <property type="protein sequence ID" value="OAP56999.1"/>
    <property type="molecule type" value="Genomic_DNA"/>
</dbReference>
<evidence type="ECO:0000313" key="3">
    <source>
        <dbReference type="Proteomes" id="UP000078343"/>
    </source>
</evidence>
<dbReference type="OrthoDB" id="3904217at2759"/>
<evidence type="ECO:0000313" key="2">
    <source>
        <dbReference type="EMBL" id="OAP56999.1"/>
    </source>
</evidence>
<dbReference type="Proteomes" id="UP000078343">
    <property type="component" value="Unassembled WGS sequence"/>
</dbReference>
<dbReference type="Pfam" id="PF13924">
    <property type="entry name" value="Lipocalin_5"/>
    <property type="match status" value="1"/>
</dbReference>
<name>A0A178ZB49_9EURO</name>
<protein>
    <recommendedName>
        <fullName evidence="1">Lipocalin-like domain-containing protein</fullName>
    </recommendedName>
</protein>
<dbReference type="GeneID" id="30013279"/>
<comment type="caution">
    <text evidence="2">The sequence shown here is derived from an EMBL/GenBank/DDBJ whole genome shotgun (WGS) entry which is preliminary data.</text>
</comment>
<keyword evidence="3" id="KW-1185">Reference proteome</keyword>
<dbReference type="RefSeq" id="XP_018690366.1">
    <property type="nucleotide sequence ID" value="XM_018840619.1"/>
</dbReference>
<gene>
    <name evidence="2" type="ORF">AYL99_09111</name>
</gene>
<reference evidence="2 3" key="1">
    <citation type="submission" date="2016-04" db="EMBL/GenBank/DDBJ databases">
        <title>Draft genome of Fonsecaea erecta CBS 125763.</title>
        <authorList>
            <person name="Weiss V.A."/>
            <person name="Vicente V.A."/>
            <person name="Raittz R.T."/>
            <person name="Moreno L.F."/>
            <person name="De Souza E.M."/>
            <person name="Pedrosa F.O."/>
            <person name="Steffens M.B."/>
            <person name="Faoro H."/>
            <person name="Tadra-Sfeir M.Z."/>
            <person name="Najafzadeh M.J."/>
            <person name="Felipe M.S."/>
            <person name="Teixeira M."/>
            <person name="Sun J."/>
            <person name="Xi L."/>
            <person name="Gomes R."/>
            <person name="De Azevedo C.M."/>
            <person name="Salgado C.G."/>
            <person name="Da Silva M.B."/>
            <person name="Nascimento M.F."/>
            <person name="Queiroz-Telles F."/>
            <person name="Attili D.S."/>
            <person name="Gorbushina A."/>
        </authorList>
    </citation>
    <scope>NUCLEOTIDE SEQUENCE [LARGE SCALE GENOMIC DNA]</scope>
    <source>
        <strain evidence="2 3">CBS 125763</strain>
    </source>
</reference>
<evidence type="ECO:0000259" key="1">
    <source>
        <dbReference type="Pfam" id="PF13924"/>
    </source>
</evidence>